<evidence type="ECO:0000313" key="4">
    <source>
        <dbReference type="Proteomes" id="UP000529783"/>
    </source>
</evidence>
<feature type="transmembrane region" description="Helical" evidence="2">
    <location>
        <begin position="7"/>
        <end position="27"/>
    </location>
</feature>
<evidence type="ECO:0000256" key="1">
    <source>
        <dbReference type="SAM" id="MobiDB-lite"/>
    </source>
</evidence>
<organism evidence="3 4">
    <name type="scientific">Actinomadura luteofluorescens</name>
    <dbReference type="NCBI Taxonomy" id="46163"/>
    <lineage>
        <taxon>Bacteria</taxon>
        <taxon>Bacillati</taxon>
        <taxon>Actinomycetota</taxon>
        <taxon>Actinomycetes</taxon>
        <taxon>Streptosporangiales</taxon>
        <taxon>Thermomonosporaceae</taxon>
        <taxon>Actinomadura</taxon>
    </lineage>
</organism>
<proteinExistence type="predicted"/>
<accession>A0A7Y9EHB5</accession>
<protein>
    <submittedName>
        <fullName evidence="3">Uncharacterized protein</fullName>
    </submittedName>
</protein>
<keyword evidence="2" id="KW-0812">Transmembrane</keyword>
<keyword evidence="4" id="KW-1185">Reference proteome</keyword>
<evidence type="ECO:0000313" key="3">
    <source>
        <dbReference type="EMBL" id="NYD47551.1"/>
    </source>
</evidence>
<name>A0A7Y9EHB5_9ACTN</name>
<keyword evidence="2" id="KW-1133">Transmembrane helix</keyword>
<dbReference type="EMBL" id="JACCBA010000001">
    <property type="protein sequence ID" value="NYD47551.1"/>
    <property type="molecule type" value="Genomic_DNA"/>
</dbReference>
<feature type="transmembrane region" description="Helical" evidence="2">
    <location>
        <begin position="33"/>
        <end position="54"/>
    </location>
</feature>
<dbReference type="AlphaFoldDB" id="A0A7Y9EHB5"/>
<keyword evidence="2" id="KW-0472">Membrane</keyword>
<evidence type="ECO:0000256" key="2">
    <source>
        <dbReference type="SAM" id="Phobius"/>
    </source>
</evidence>
<feature type="compositionally biased region" description="Low complexity" evidence="1">
    <location>
        <begin position="101"/>
        <end position="118"/>
    </location>
</feature>
<gene>
    <name evidence="3" type="ORF">BJY14_003534</name>
</gene>
<dbReference type="Proteomes" id="UP000529783">
    <property type="component" value="Unassembled WGS sequence"/>
</dbReference>
<comment type="caution">
    <text evidence="3">The sequence shown here is derived from an EMBL/GenBank/DDBJ whole genome shotgun (WGS) entry which is preliminary data.</text>
</comment>
<dbReference type="RefSeq" id="WP_179844613.1">
    <property type="nucleotide sequence ID" value="NZ_JACCBA010000001.1"/>
</dbReference>
<reference evidence="3 4" key="1">
    <citation type="submission" date="2020-07" db="EMBL/GenBank/DDBJ databases">
        <title>Sequencing the genomes of 1000 actinobacteria strains.</title>
        <authorList>
            <person name="Klenk H.-P."/>
        </authorList>
    </citation>
    <scope>NUCLEOTIDE SEQUENCE [LARGE SCALE GENOMIC DNA]</scope>
    <source>
        <strain evidence="3 4">DSM 40398</strain>
    </source>
</reference>
<feature type="region of interest" description="Disordered" evidence="1">
    <location>
        <begin position="67"/>
        <end position="118"/>
    </location>
</feature>
<sequence>MERGRAVLIVTCGVVVVLAVVLGALSWEQANKIATSASALAGVAAVGVGGWAAYAGSARRGVRVADSGRAVSGPGGNAVSGVRAPAGQGPGDIAVERTGDADASAGGDAVSGADLTDD</sequence>